<name>A0A8J5TY36_FUSOX</name>
<protein>
    <submittedName>
        <fullName evidence="2">Uncharacterized protein</fullName>
    </submittedName>
</protein>
<sequence length="153" mass="16804">MALEEEGYTVIVSAKWAPDQSGCGNKEAFSFAEDDWNHDLCLYGWDATYSCPDDEDDWQSSYGGAYVLDPPKNGGCLLLSLYAYDTSTMRLMALPEGAESPIPPTMNVTHIGEKKQWVVNDKSDGRRMWPVAGGTTHEGKPSTTGEVETKNLS</sequence>
<dbReference type="Proteomes" id="UP000694050">
    <property type="component" value="Unassembled WGS sequence"/>
</dbReference>
<dbReference type="AlphaFoldDB" id="A0A8J5TY36"/>
<dbReference type="EMBL" id="JAELUQ010000004">
    <property type="protein sequence ID" value="KAG7415143.1"/>
    <property type="molecule type" value="Genomic_DNA"/>
</dbReference>
<feature type="region of interest" description="Disordered" evidence="1">
    <location>
        <begin position="125"/>
        <end position="153"/>
    </location>
</feature>
<evidence type="ECO:0000256" key="1">
    <source>
        <dbReference type="SAM" id="MobiDB-lite"/>
    </source>
</evidence>
<evidence type="ECO:0000313" key="2">
    <source>
        <dbReference type="EMBL" id="KAG7415143.1"/>
    </source>
</evidence>
<comment type="caution">
    <text evidence="2">The sequence shown here is derived from an EMBL/GenBank/DDBJ whole genome shotgun (WGS) entry which is preliminary data.</text>
</comment>
<proteinExistence type="predicted"/>
<organism evidence="2 3">
    <name type="scientific">Fusarium oxysporum f. sp. rapae</name>
    <dbReference type="NCBI Taxonomy" id="485398"/>
    <lineage>
        <taxon>Eukaryota</taxon>
        <taxon>Fungi</taxon>
        <taxon>Dikarya</taxon>
        <taxon>Ascomycota</taxon>
        <taxon>Pezizomycotina</taxon>
        <taxon>Sordariomycetes</taxon>
        <taxon>Hypocreomycetidae</taxon>
        <taxon>Hypocreales</taxon>
        <taxon>Nectriaceae</taxon>
        <taxon>Fusarium</taxon>
        <taxon>Fusarium oxysporum species complex</taxon>
    </lineage>
</organism>
<reference evidence="2" key="1">
    <citation type="submission" date="2021-04" db="EMBL/GenBank/DDBJ databases">
        <title>First draft genome resource for Brassicaceae pathogens Fusarium oxysporum f. sp. raphani and Fusarium oxysporum f. sp. rapae.</title>
        <authorList>
            <person name="Asai S."/>
        </authorList>
    </citation>
    <scope>NUCLEOTIDE SEQUENCE</scope>
    <source>
        <strain evidence="2">Tf1208</strain>
    </source>
</reference>
<feature type="compositionally biased region" description="Polar residues" evidence="1">
    <location>
        <begin position="141"/>
        <end position="153"/>
    </location>
</feature>
<gene>
    <name evidence="2" type="ORF">Forpe1208_v006838</name>
</gene>
<evidence type="ECO:0000313" key="3">
    <source>
        <dbReference type="Proteomes" id="UP000694050"/>
    </source>
</evidence>
<accession>A0A8J5TY36</accession>